<accession>A0ABW4TT71</accession>
<evidence type="ECO:0000259" key="1">
    <source>
        <dbReference type="Pfam" id="PF01936"/>
    </source>
</evidence>
<reference evidence="3" key="1">
    <citation type="journal article" date="2019" name="Int. J. Syst. Evol. Microbiol.">
        <title>The Global Catalogue of Microorganisms (GCM) 10K type strain sequencing project: providing services to taxonomists for standard genome sequencing and annotation.</title>
        <authorList>
            <consortium name="The Broad Institute Genomics Platform"/>
            <consortium name="The Broad Institute Genome Sequencing Center for Infectious Disease"/>
            <person name="Wu L."/>
            <person name="Ma J."/>
        </authorList>
    </citation>
    <scope>NUCLEOTIDE SEQUENCE [LARGE SCALE GENOMIC DNA]</scope>
    <source>
        <strain evidence="3">CGMCC 1.12477</strain>
    </source>
</reference>
<evidence type="ECO:0000313" key="3">
    <source>
        <dbReference type="Proteomes" id="UP001597351"/>
    </source>
</evidence>
<dbReference type="InterPro" id="IPR021139">
    <property type="entry name" value="NYN"/>
</dbReference>
<protein>
    <submittedName>
        <fullName evidence="2">NYN domain-containing protein</fullName>
    </submittedName>
</protein>
<name>A0ABW4TT71_9ACTN</name>
<organism evidence="2 3">
    <name type="scientific">Nocardioides aestuarii</name>
    <dbReference type="NCBI Taxonomy" id="252231"/>
    <lineage>
        <taxon>Bacteria</taxon>
        <taxon>Bacillati</taxon>
        <taxon>Actinomycetota</taxon>
        <taxon>Actinomycetes</taxon>
        <taxon>Propionibacteriales</taxon>
        <taxon>Nocardioidaceae</taxon>
        <taxon>Nocardioides</taxon>
    </lineage>
</organism>
<dbReference type="RefSeq" id="WP_343921646.1">
    <property type="nucleotide sequence ID" value="NZ_BAAAJT010000003.1"/>
</dbReference>
<evidence type="ECO:0000313" key="2">
    <source>
        <dbReference type="EMBL" id="MFD1948811.1"/>
    </source>
</evidence>
<dbReference type="EMBL" id="JBHUGD010000004">
    <property type="protein sequence ID" value="MFD1948811.1"/>
    <property type="molecule type" value="Genomic_DNA"/>
</dbReference>
<feature type="domain" description="NYN" evidence="1">
    <location>
        <begin position="15"/>
        <end position="145"/>
    </location>
</feature>
<dbReference type="Proteomes" id="UP001597351">
    <property type="component" value="Unassembled WGS sequence"/>
</dbReference>
<gene>
    <name evidence="2" type="ORF">ACFSDE_18560</name>
</gene>
<keyword evidence="3" id="KW-1185">Reference proteome</keyword>
<comment type="caution">
    <text evidence="2">The sequence shown here is derived from an EMBL/GenBank/DDBJ whole genome shotgun (WGS) entry which is preliminary data.</text>
</comment>
<proteinExistence type="predicted"/>
<dbReference type="Gene3D" id="3.40.50.1010">
    <property type="entry name" value="5'-nuclease"/>
    <property type="match status" value="1"/>
</dbReference>
<dbReference type="Pfam" id="PF01936">
    <property type="entry name" value="NYN"/>
    <property type="match status" value="1"/>
</dbReference>
<sequence>MDDGTDGQTVTDGRKTYLLVDGENLDATLGTSILQRRPMPEERPRWNRVLDHVERHWDQPVSGLFFLAVAGEMPMGFVQAVTSIGYRPIPLQGEGKVVDIAIQRTLAALAERDDDVVLASHDGDFLDEMGRLADGERRVGLLCFQEFVNAGFRELPGLEIIDLEYDVKAFNTTLPRLRIIPIDEFDPLDFL</sequence>